<evidence type="ECO:0000256" key="1">
    <source>
        <dbReference type="SAM" id="MobiDB-lite"/>
    </source>
</evidence>
<dbReference type="OMA" id="HIMLARR"/>
<comment type="caution">
    <text evidence="2">The sequence shown here is derived from an EMBL/GenBank/DDBJ whole genome shotgun (WGS) entry which is preliminary data.</text>
</comment>
<protein>
    <submittedName>
        <fullName evidence="2">Uncharacterized protein</fullName>
    </submittedName>
</protein>
<feature type="compositionally biased region" description="Basic and acidic residues" evidence="1">
    <location>
        <begin position="87"/>
        <end position="103"/>
    </location>
</feature>
<sequence length="149" mass="16921">MRWSAGGYAHGLVVRYRYRLVGWPRGDAESGGVDIPFADPSSIPGGQRVIGYLLELWKTGVLHFEPADEEHIMLARRRPLEVLPGKPLEDEAPRERVRNDIGKARPRTVTSTDRNRLKRRMRGAISKKVIIDSDLEDNEIRREAERPGA</sequence>
<dbReference type="Proteomes" id="UP000184267">
    <property type="component" value="Unassembled WGS sequence"/>
</dbReference>
<proteinExistence type="predicted"/>
<dbReference type="AlphaFoldDB" id="A0A1M2VJ23"/>
<evidence type="ECO:0000313" key="2">
    <source>
        <dbReference type="EMBL" id="OJT07601.1"/>
    </source>
</evidence>
<dbReference type="OrthoDB" id="2723610at2759"/>
<keyword evidence="3" id="KW-1185">Reference proteome</keyword>
<name>A0A1M2VJ23_TRAPU</name>
<dbReference type="STRING" id="154538.A0A1M2VJ23"/>
<accession>A0A1M2VJ23</accession>
<gene>
    <name evidence="2" type="ORF">TRAPUB_1547</name>
</gene>
<feature type="region of interest" description="Disordered" evidence="1">
    <location>
        <begin position="85"/>
        <end position="114"/>
    </location>
</feature>
<organism evidence="2 3">
    <name type="scientific">Trametes pubescens</name>
    <name type="common">White-rot fungus</name>
    <dbReference type="NCBI Taxonomy" id="154538"/>
    <lineage>
        <taxon>Eukaryota</taxon>
        <taxon>Fungi</taxon>
        <taxon>Dikarya</taxon>
        <taxon>Basidiomycota</taxon>
        <taxon>Agaricomycotina</taxon>
        <taxon>Agaricomycetes</taxon>
        <taxon>Polyporales</taxon>
        <taxon>Polyporaceae</taxon>
        <taxon>Trametes</taxon>
    </lineage>
</organism>
<evidence type="ECO:0000313" key="3">
    <source>
        <dbReference type="Proteomes" id="UP000184267"/>
    </source>
</evidence>
<reference evidence="2 3" key="1">
    <citation type="submission" date="2016-10" db="EMBL/GenBank/DDBJ databases">
        <title>Genome sequence of the basidiomycete white-rot fungus Trametes pubescens.</title>
        <authorList>
            <person name="Makela M.R."/>
            <person name="Granchi Z."/>
            <person name="Peng M."/>
            <person name="De Vries R.P."/>
            <person name="Grigoriev I."/>
            <person name="Riley R."/>
            <person name="Hilden K."/>
        </authorList>
    </citation>
    <scope>NUCLEOTIDE SEQUENCE [LARGE SCALE GENOMIC DNA]</scope>
    <source>
        <strain evidence="2 3">FBCC735</strain>
    </source>
</reference>
<dbReference type="EMBL" id="MNAD01001165">
    <property type="protein sequence ID" value="OJT07601.1"/>
    <property type="molecule type" value="Genomic_DNA"/>
</dbReference>